<accession>A0A9W7MRS3</accession>
<proteinExistence type="predicted"/>
<organism evidence="1 2">
    <name type="scientific">Hibiscus trionum</name>
    <name type="common">Flower of an hour</name>
    <dbReference type="NCBI Taxonomy" id="183268"/>
    <lineage>
        <taxon>Eukaryota</taxon>
        <taxon>Viridiplantae</taxon>
        <taxon>Streptophyta</taxon>
        <taxon>Embryophyta</taxon>
        <taxon>Tracheophyta</taxon>
        <taxon>Spermatophyta</taxon>
        <taxon>Magnoliopsida</taxon>
        <taxon>eudicotyledons</taxon>
        <taxon>Gunneridae</taxon>
        <taxon>Pentapetalae</taxon>
        <taxon>rosids</taxon>
        <taxon>malvids</taxon>
        <taxon>Malvales</taxon>
        <taxon>Malvaceae</taxon>
        <taxon>Malvoideae</taxon>
        <taxon>Hibiscus</taxon>
    </lineage>
</organism>
<dbReference type="AlphaFoldDB" id="A0A9W7MRS3"/>
<dbReference type="Proteomes" id="UP001165190">
    <property type="component" value="Unassembled WGS sequence"/>
</dbReference>
<evidence type="ECO:0000313" key="2">
    <source>
        <dbReference type="Proteomes" id="UP001165190"/>
    </source>
</evidence>
<sequence>MEETNFTQAPSVFNGQNYKTCAIRMTVHMQALDVCDAVEEDYEITPLPANPTVAQMKNHREKKTKKAKAKSCLFFYSFTINFYQNNALQLCCRNLRAS</sequence>
<comment type="caution">
    <text evidence="1">The sequence shown here is derived from an EMBL/GenBank/DDBJ whole genome shotgun (WGS) entry which is preliminary data.</text>
</comment>
<reference evidence="1" key="1">
    <citation type="submission" date="2023-05" db="EMBL/GenBank/DDBJ databases">
        <title>Genome and transcriptome analyses reveal genes involved in the formation of fine ridges on petal epidermal cells in Hibiscus trionum.</title>
        <authorList>
            <person name="Koshimizu S."/>
            <person name="Masuda S."/>
            <person name="Ishii T."/>
            <person name="Shirasu K."/>
            <person name="Hoshino A."/>
            <person name="Arita M."/>
        </authorList>
    </citation>
    <scope>NUCLEOTIDE SEQUENCE</scope>
    <source>
        <strain evidence="1">Hamamatsu line</strain>
    </source>
</reference>
<evidence type="ECO:0000313" key="1">
    <source>
        <dbReference type="EMBL" id="GMJ12489.1"/>
    </source>
</evidence>
<dbReference type="EMBL" id="BSYR01000064">
    <property type="protein sequence ID" value="GMJ12489.1"/>
    <property type="molecule type" value="Genomic_DNA"/>
</dbReference>
<gene>
    <name evidence="1" type="ORF">HRI_004918100</name>
</gene>
<dbReference type="OrthoDB" id="981249at2759"/>
<dbReference type="PANTHER" id="PTHR35317:SF11">
    <property type="entry name" value="CCHC-TYPE DOMAIN-CONTAINING PROTEIN"/>
    <property type="match status" value="1"/>
</dbReference>
<protein>
    <submittedName>
        <fullName evidence="1">Uncharacterized protein</fullName>
    </submittedName>
</protein>
<dbReference type="PANTHER" id="PTHR35317">
    <property type="entry name" value="OS04G0629600 PROTEIN"/>
    <property type="match status" value="1"/>
</dbReference>
<keyword evidence="2" id="KW-1185">Reference proteome</keyword>
<name>A0A9W7MRS3_HIBTR</name>